<dbReference type="InterPro" id="IPR011047">
    <property type="entry name" value="Quinoprotein_ADH-like_sf"/>
</dbReference>
<accession>U2ES86</accession>
<dbReference type="Gene3D" id="2.40.10.480">
    <property type="match status" value="1"/>
</dbReference>
<comment type="caution">
    <text evidence="1">The sequence shown here is derived from an EMBL/GenBank/DDBJ whole genome shotgun (WGS) entry which is preliminary data.</text>
</comment>
<name>U2ES86_9BACT</name>
<dbReference type="RefSeq" id="WP_021090333.1">
    <property type="nucleotide sequence ID" value="NZ_ANNI01000001.1"/>
</dbReference>
<dbReference type="AlphaFoldDB" id="U2ES86"/>
<gene>
    <name evidence="1" type="ORF">ATCC51562_1144</name>
</gene>
<protein>
    <submittedName>
        <fullName evidence="1">Uncharacterized protein</fullName>
    </submittedName>
</protein>
<sequence>MLCFCTASNGGHLYAVDAKSGEVMFKFKTSGTENFVCVEGQILLANCKNKPVLISARNGLLLKRI</sequence>
<evidence type="ECO:0000313" key="1">
    <source>
        <dbReference type="EMBL" id="ERJ26986.1"/>
    </source>
</evidence>
<dbReference type="PATRIC" id="fig|1242969.3.peg.186"/>
<dbReference type="EMBL" id="ANNI01000001">
    <property type="protein sequence ID" value="ERJ26986.1"/>
    <property type="molecule type" value="Genomic_DNA"/>
</dbReference>
<proteinExistence type="predicted"/>
<reference evidence="1 2" key="1">
    <citation type="journal article" date="2013" name="BMC Genomics">
        <title>Comparative genomics of Campylobacter concisus isolates reveals genetic diversity and provides insights into disease association.</title>
        <authorList>
            <person name="Deshpande N.P."/>
            <person name="Kaakoush N.O."/>
            <person name="Wilkins M.R."/>
            <person name="Mitchell H.M."/>
        </authorList>
    </citation>
    <scope>NUCLEOTIDE SEQUENCE [LARGE SCALE GENOMIC DNA]</scope>
    <source>
        <strain evidence="1 2">ATCC 51562</strain>
    </source>
</reference>
<organism evidence="1 2">
    <name type="scientific">Campylobacter concisus ATCC 51562</name>
    <dbReference type="NCBI Taxonomy" id="1242969"/>
    <lineage>
        <taxon>Bacteria</taxon>
        <taxon>Pseudomonadati</taxon>
        <taxon>Campylobacterota</taxon>
        <taxon>Epsilonproteobacteria</taxon>
        <taxon>Campylobacterales</taxon>
        <taxon>Campylobacteraceae</taxon>
        <taxon>Campylobacter</taxon>
    </lineage>
</organism>
<dbReference type="SUPFAM" id="SSF50998">
    <property type="entry name" value="Quinoprotein alcohol dehydrogenase-like"/>
    <property type="match status" value="1"/>
</dbReference>
<evidence type="ECO:0000313" key="2">
    <source>
        <dbReference type="Proteomes" id="UP000016627"/>
    </source>
</evidence>
<dbReference type="Proteomes" id="UP000016627">
    <property type="component" value="Unassembled WGS sequence"/>
</dbReference>